<evidence type="ECO:0000313" key="6">
    <source>
        <dbReference type="EMBL" id="QDT40679.1"/>
    </source>
</evidence>
<sequence length="628" mass="69949">MDKTITLLLQLSLITPFVMVLVAALVGFRILKGRPHWPALIGVVLTTMVAVTSVFFFRSRLQSQSYSRTLIDWLSLGSGEESRLSIGVLFDPLSLAFFLLISLASLFYLLLDHSFSVLPAPRSRRQFTSLLYLLCFFATAGIVLATNFLQLFLFWLMLSMSMNLLHELNLPDESSPEAPHRHWWGWNAFSDAMLLLAIFLISVNFKSLNFLTCLQPDAIQAAYTQNRVALPGIGAALFLAALPRLNLFPASALIVCRKTPWNSSSLAALSLLSLPAGLFLLLRTAPYFFAIQANQRLLLQLGTLSAFLTLFSAISLTRGQQRDRVLYWLSATMAGMTVAILGMSRGSSLHLILALVLLQTSLFAVLIPIQHRLQEGTLPPQSMGSIQVCVLLLLTASVAGLGTMLNPLIAARAAAQNLRSELMVWLMLLILAGYVFGLARFYFFLNARSKSADSRANFPVLPLWGITVLICLTSVSVYVRLPFFPQLWPALMTGDSENPFDRDWLFCSLFCVMPLVALVLAWMTASKTDRRKPDASPEPALIQLGQSHYYSLTLLNRTLIHPLQFCAKFVSLLDEWILALGSRFSLETLPNYWGQLLKQMQNGQVAFQTLVLLFTLSILIFVLMVLQI</sequence>
<feature type="transmembrane region" description="Helical" evidence="5">
    <location>
        <begin position="422"/>
        <end position="443"/>
    </location>
</feature>
<dbReference type="GO" id="GO:0015990">
    <property type="term" value="P:electron transport coupled proton transport"/>
    <property type="evidence" value="ECO:0007669"/>
    <property type="project" value="TreeGrafter"/>
</dbReference>
<keyword evidence="2 5" id="KW-0812">Transmembrane</keyword>
<dbReference type="GO" id="GO:0008137">
    <property type="term" value="F:NADH dehydrogenase (ubiquinone) activity"/>
    <property type="evidence" value="ECO:0007669"/>
    <property type="project" value="InterPro"/>
</dbReference>
<organism evidence="6 7">
    <name type="scientific">Gimesia alba</name>
    <dbReference type="NCBI Taxonomy" id="2527973"/>
    <lineage>
        <taxon>Bacteria</taxon>
        <taxon>Pseudomonadati</taxon>
        <taxon>Planctomycetota</taxon>
        <taxon>Planctomycetia</taxon>
        <taxon>Planctomycetales</taxon>
        <taxon>Planctomycetaceae</taxon>
        <taxon>Gimesia</taxon>
    </lineage>
</organism>
<comment type="subcellular location">
    <subcellularLocation>
        <location evidence="1">Membrane</location>
        <topology evidence="1">Multi-pass membrane protein</topology>
    </subcellularLocation>
</comment>
<evidence type="ECO:0000256" key="2">
    <source>
        <dbReference type="ARBA" id="ARBA00022692"/>
    </source>
</evidence>
<evidence type="ECO:0000256" key="4">
    <source>
        <dbReference type="ARBA" id="ARBA00023136"/>
    </source>
</evidence>
<dbReference type="GO" id="GO:0016020">
    <property type="term" value="C:membrane"/>
    <property type="evidence" value="ECO:0007669"/>
    <property type="project" value="UniProtKB-SubCell"/>
</dbReference>
<feature type="transmembrane region" description="Helical" evidence="5">
    <location>
        <begin position="325"/>
        <end position="343"/>
    </location>
</feature>
<feature type="transmembrane region" description="Helical" evidence="5">
    <location>
        <begin position="503"/>
        <end position="523"/>
    </location>
</feature>
<reference evidence="6 7" key="1">
    <citation type="submission" date="2019-02" db="EMBL/GenBank/DDBJ databases">
        <title>Deep-cultivation of Planctomycetes and their phenomic and genomic characterization uncovers novel biology.</title>
        <authorList>
            <person name="Wiegand S."/>
            <person name="Jogler M."/>
            <person name="Boedeker C."/>
            <person name="Pinto D."/>
            <person name="Vollmers J."/>
            <person name="Rivas-Marin E."/>
            <person name="Kohn T."/>
            <person name="Peeters S.H."/>
            <person name="Heuer A."/>
            <person name="Rast P."/>
            <person name="Oberbeckmann S."/>
            <person name="Bunk B."/>
            <person name="Jeske O."/>
            <person name="Meyerdierks A."/>
            <person name="Storesund J.E."/>
            <person name="Kallscheuer N."/>
            <person name="Luecker S."/>
            <person name="Lage O.M."/>
            <person name="Pohl T."/>
            <person name="Merkel B.J."/>
            <person name="Hornburger P."/>
            <person name="Mueller R.-W."/>
            <person name="Bruemmer F."/>
            <person name="Labrenz M."/>
            <person name="Spormann A.M."/>
            <person name="Op den Camp H."/>
            <person name="Overmann J."/>
            <person name="Amann R."/>
            <person name="Jetten M.S.M."/>
            <person name="Mascher T."/>
            <person name="Medema M.H."/>
            <person name="Devos D.P."/>
            <person name="Kaster A.-K."/>
            <person name="Ovreas L."/>
            <person name="Rohde M."/>
            <person name="Galperin M.Y."/>
            <person name="Jogler C."/>
        </authorList>
    </citation>
    <scope>NUCLEOTIDE SEQUENCE [LARGE SCALE GENOMIC DNA]</scope>
    <source>
        <strain evidence="6 7">Pan241w</strain>
    </source>
</reference>
<feature type="transmembrane region" description="Helical" evidence="5">
    <location>
        <begin position="93"/>
        <end position="111"/>
    </location>
</feature>
<keyword evidence="7" id="KW-1185">Reference proteome</keyword>
<feature type="transmembrane region" description="Helical" evidence="5">
    <location>
        <begin position="7"/>
        <end position="31"/>
    </location>
</feature>
<accession>A0A517R9W1</accession>
<evidence type="ECO:0000256" key="1">
    <source>
        <dbReference type="ARBA" id="ARBA00004141"/>
    </source>
</evidence>
<dbReference type="OrthoDB" id="292415at2"/>
<feature type="transmembrane region" description="Helical" evidence="5">
    <location>
        <begin position="131"/>
        <end position="158"/>
    </location>
</feature>
<dbReference type="Proteomes" id="UP000317171">
    <property type="component" value="Chromosome"/>
</dbReference>
<feature type="transmembrane region" description="Helical" evidence="5">
    <location>
        <begin position="268"/>
        <end position="291"/>
    </location>
</feature>
<keyword evidence="4 5" id="KW-0472">Membrane</keyword>
<dbReference type="RefSeq" id="WP_145211030.1">
    <property type="nucleotide sequence ID" value="NZ_CP036269.1"/>
</dbReference>
<dbReference type="InterPro" id="IPR003945">
    <property type="entry name" value="NU5C-like"/>
</dbReference>
<dbReference type="GO" id="GO:0003954">
    <property type="term" value="F:NADH dehydrogenase activity"/>
    <property type="evidence" value="ECO:0007669"/>
    <property type="project" value="TreeGrafter"/>
</dbReference>
<feature type="transmembrane region" description="Helical" evidence="5">
    <location>
        <begin position="388"/>
        <end position="410"/>
    </location>
</feature>
<feature type="transmembrane region" description="Helical" evidence="5">
    <location>
        <begin position="184"/>
        <end position="205"/>
    </location>
</feature>
<evidence type="ECO:0000256" key="5">
    <source>
        <dbReference type="SAM" id="Phobius"/>
    </source>
</evidence>
<dbReference type="AlphaFoldDB" id="A0A517R9W1"/>
<evidence type="ECO:0000313" key="7">
    <source>
        <dbReference type="Proteomes" id="UP000317171"/>
    </source>
</evidence>
<dbReference type="KEGG" id="gaz:Pan241w_07370"/>
<evidence type="ECO:0000256" key="3">
    <source>
        <dbReference type="ARBA" id="ARBA00022989"/>
    </source>
</evidence>
<feature type="transmembrane region" description="Helical" evidence="5">
    <location>
        <begin position="463"/>
        <end position="483"/>
    </location>
</feature>
<feature type="transmembrane region" description="Helical" evidence="5">
    <location>
        <begin position="349"/>
        <end position="367"/>
    </location>
</feature>
<keyword evidence="3 5" id="KW-1133">Transmembrane helix</keyword>
<dbReference type="GO" id="GO:0042773">
    <property type="term" value="P:ATP synthesis coupled electron transport"/>
    <property type="evidence" value="ECO:0007669"/>
    <property type="project" value="InterPro"/>
</dbReference>
<name>A0A517R9W1_9PLAN</name>
<feature type="transmembrane region" description="Helical" evidence="5">
    <location>
        <begin position="297"/>
        <end position="316"/>
    </location>
</feature>
<keyword evidence="6" id="KW-0830">Ubiquinone</keyword>
<feature type="transmembrane region" description="Helical" evidence="5">
    <location>
        <begin position="37"/>
        <end position="57"/>
    </location>
</feature>
<dbReference type="PANTHER" id="PTHR42829:SF2">
    <property type="entry name" value="NADH-UBIQUINONE OXIDOREDUCTASE CHAIN 5"/>
    <property type="match status" value="1"/>
</dbReference>
<dbReference type="PANTHER" id="PTHR42829">
    <property type="entry name" value="NADH-UBIQUINONE OXIDOREDUCTASE CHAIN 5"/>
    <property type="match status" value="1"/>
</dbReference>
<protein>
    <submittedName>
        <fullName evidence="6">NADH:ubiquinone oxidoreductase subunit L</fullName>
    </submittedName>
</protein>
<dbReference type="EMBL" id="CP036269">
    <property type="protein sequence ID" value="QDT40679.1"/>
    <property type="molecule type" value="Genomic_DNA"/>
</dbReference>
<proteinExistence type="predicted"/>
<gene>
    <name evidence="6" type="ORF">Pan241w_07370</name>
</gene>
<feature type="transmembrane region" description="Helical" evidence="5">
    <location>
        <begin position="605"/>
        <end position="626"/>
    </location>
</feature>